<evidence type="ECO:0000259" key="3">
    <source>
        <dbReference type="SMART" id="SM00903"/>
    </source>
</evidence>
<dbReference type="Pfam" id="PF01613">
    <property type="entry name" value="Flavin_Reduct"/>
    <property type="match status" value="1"/>
</dbReference>
<dbReference type="GO" id="GO:0010181">
    <property type="term" value="F:FMN binding"/>
    <property type="evidence" value="ECO:0007669"/>
    <property type="project" value="InterPro"/>
</dbReference>
<dbReference type="Proteomes" id="UP000295122">
    <property type="component" value="Unassembled WGS sequence"/>
</dbReference>
<evidence type="ECO:0000256" key="1">
    <source>
        <dbReference type="ARBA" id="ARBA00008898"/>
    </source>
</evidence>
<keyword evidence="2" id="KW-0560">Oxidoreductase</keyword>
<dbReference type="SMART" id="SM00903">
    <property type="entry name" value="Flavin_Reduct"/>
    <property type="match status" value="1"/>
</dbReference>
<sequence length="172" mass="18707">MSEAAFRQALGEFATGVAVVTARGKDGDDVGMTMSSFNSVSLDPPLVLFSVSRSARSLPAMLEAGGYAVNVLARDQEGIAQRFARTLGDKWERVRTSLGHAEAPLIAGALAHFECEPYAHHDGGDHVIFVARVLRHSVHPGPKEPLLFFRRRYRGLDEARDEDAPDNPSPIL</sequence>
<dbReference type="Gene3D" id="2.30.110.10">
    <property type="entry name" value="Electron Transport, Fmn-binding Protein, Chain A"/>
    <property type="match status" value="1"/>
</dbReference>
<name>A0A4R7BWW8_9HYPH</name>
<dbReference type="AlphaFoldDB" id="A0A4R7BWW8"/>
<evidence type="ECO:0000313" key="4">
    <source>
        <dbReference type="EMBL" id="TDR90384.1"/>
    </source>
</evidence>
<dbReference type="InterPro" id="IPR050268">
    <property type="entry name" value="NADH-dep_flavin_reductase"/>
</dbReference>
<protein>
    <submittedName>
        <fullName evidence="4">Flavin reductase (DIM6/NTAB) family NADH-FMN oxidoreductase RutF</fullName>
    </submittedName>
</protein>
<dbReference type="InterPro" id="IPR012349">
    <property type="entry name" value="Split_barrel_FMN-bd"/>
</dbReference>
<dbReference type="InterPro" id="IPR002563">
    <property type="entry name" value="Flavin_Rdtase-like_dom"/>
</dbReference>
<gene>
    <name evidence="4" type="ORF">EV668_3235</name>
</gene>
<dbReference type="EMBL" id="SNZR01000013">
    <property type="protein sequence ID" value="TDR90384.1"/>
    <property type="molecule type" value="Genomic_DNA"/>
</dbReference>
<dbReference type="OrthoDB" id="9792858at2"/>
<comment type="similarity">
    <text evidence="1">Belongs to the non-flavoprotein flavin reductase family.</text>
</comment>
<reference evidence="4 5" key="1">
    <citation type="submission" date="2019-03" db="EMBL/GenBank/DDBJ databases">
        <title>Genomic Encyclopedia of Type Strains, Phase IV (KMG-IV): sequencing the most valuable type-strain genomes for metagenomic binning, comparative biology and taxonomic classification.</title>
        <authorList>
            <person name="Goeker M."/>
        </authorList>
    </citation>
    <scope>NUCLEOTIDE SEQUENCE [LARGE SCALE GENOMIC DNA]</scope>
    <source>
        <strain evidence="4 5">DSM 25903</strain>
    </source>
</reference>
<dbReference type="GO" id="GO:0042602">
    <property type="term" value="F:riboflavin reductase (NADPH) activity"/>
    <property type="evidence" value="ECO:0007669"/>
    <property type="project" value="TreeGrafter"/>
</dbReference>
<evidence type="ECO:0000256" key="2">
    <source>
        <dbReference type="ARBA" id="ARBA00023002"/>
    </source>
</evidence>
<accession>A0A4R7BWW8</accession>
<comment type="caution">
    <text evidence="4">The sequence shown here is derived from an EMBL/GenBank/DDBJ whole genome shotgun (WGS) entry which is preliminary data.</text>
</comment>
<feature type="domain" description="Flavin reductase like" evidence="3">
    <location>
        <begin position="10"/>
        <end position="155"/>
    </location>
</feature>
<dbReference type="PANTHER" id="PTHR30466:SF11">
    <property type="entry name" value="FLAVIN-DEPENDENT MONOOXYGENASE, REDUCTASE SUBUNIT HSAB"/>
    <property type="match status" value="1"/>
</dbReference>
<organism evidence="4 5">
    <name type="scientific">Enterovirga rhinocerotis</name>
    <dbReference type="NCBI Taxonomy" id="1339210"/>
    <lineage>
        <taxon>Bacteria</taxon>
        <taxon>Pseudomonadati</taxon>
        <taxon>Pseudomonadota</taxon>
        <taxon>Alphaproteobacteria</taxon>
        <taxon>Hyphomicrobiales</taxon>
        <taxon>Methylobacteriaceae</taxon>
        <taxon>Enterovirga</taxon>
    </lineage>
</organism>
<proteinExistence type="inferred from homology"/>
<keyword evidence="5" id="KW-1185">Reference proteome</keyword>
<dbReference type="PANTHER" id="PTHR30466">
    <property type="entry name" value="FLAVIN REDUCTASE"/>
    <property type="match status" value="1"/>
</dbReference>
<dbReference type="SUPFAM" id="SSF50475">
    <property type="entry name" value="FMN-binding split barrel"/>
    <property type="match status" value="1"/>
</dbReference>
<dbReference type="RefSeq" id="WP_133771736.1">
    <property type="nucleotide sequence ID" value="NZ_SNZR01000013.1"/>
</dbReference>
<evidence type="ECO:0000313" key="5">
    <source>
        <dbReference type="Proteomes" id="UP000295122"/>
    </source>
</evidence>